<accession>A0A1D7VJA7</accession>
<dbReference type="EMBL" id="CP017157">
    <property type="protein sequence ID" value="AOP46598.1"/>
    <property type="molecule type" value="Genomic_DNA"/>
</dbReference>
<dbReference type="OrthoDB" id="3825678at2"/>
<evidence type="ECO:0000313" key="3">
    <source>
        <dbReference type="Proteomes" id="UP000094094"/>
    </source>
</evidence>
<keyword evidence="3" id="KW-1185">Reference proteome</keyword>
<name>A0A1D7VJA7_9ACTN</name>
<dbReference type="KEGG" id="slc:SL103_10415"/>
<dbReference type="Proteomes" id="UP000094094">
    <property type="component" value="Chromosome"/>
</dbReference>
<feature type="compositionally biased region" description="Low complexity" evidence="1">
    <location>
        <begin position="27"/>
        <end position="61"/>
    </location>
</feature>
<reference evidence="2 3" key="1">
    <citation type="submission" date="2016-09" db="EMBL/GenBank/DDBJ databases">
        <title>Complete genome sequencing of Streptomyces lydicus 103 and metabolic pathways analysis of antibiotic biosynthesis.</title>
        <authorList>
            <person name="Jia N."/>
            <person name="Ding M.-Z."/>
            <person name="Gao F."/>
            <person name="Yuan Y.-J."/>
        </authorList>
    </citation>
    <scope>NUCLEOTIDE SEQUENCE [LARGE SCALE GENOMIC DNA]</scope>
    <source>
        <strain evidence="2 3">103</strain>
    </source>
</reference>
<dbReference type="RefSeq" id="WP_069568537.1">
    <property type="nucleotide sequence ID" value="NZ_CP017157.1"/>
</dbReference>
<protein>
    <recommendedName>
        <fullName evidence="4">Cobyrinic acid a,c-diamide synthase</fullName>
    </recommendedName>
</protein>
<feature type="compositionally biased region" description="Basic and acidic residues" evidence="1">
    <location>
        <begin position="97"/>
        <end position="108"/>
    </location>
</feature>
<feature type="region of interest" description="Disordered" evidence="1">
    <location>
        <begin position="1"/>
        <end position="151"/>
    </location>
</feature>
<dbReference type="AlphaFoldDB" id="A0A1D7VJA7"/>
<gene>
    <name evidence="2" type="ORF">SL103_10415</name>
</gene>
<evidence type="ECO:0008006" key="4">
    <source>
        <dbReference type="Google" id="ProtNLM"/>
    </source>
</evidence>
<evidence type="ECO:0000256" key="1">
    <source>
        <dbReference type="SAM" id="MobiDB-lite"/>
    </source>
</evidence>
<proteinExistence type="predicted"/>
<organism evidence="2 3">
    <name type="scientific">Streptomyces lydicus</name>
    <dbReference type="NCBI Taxonomy" id="47763"/>
    <lineage>
        <taxon>Bacteria</taxon>
        <taxon>Bacillati</taxon>
        <taxon>Actinomycetota</taxon>
        <taxon>Actinomycetes</taxon>
        <taxon>Kitasatosporales</taxon>
        <taxon>Streptomycetaceae</taxon>
        <taxon>Streptomyces</taxon>
    </lineage>
</organism>
<sequence length="214" mass="21887">MSLPGADELFRTTGGVGLQPSSPRRTANGAAAAANGEAPRVPAPAGEADPGAEAPEAAAAARQRRPGNGGPDTPATAGDGGPATPPRVPAVTTPAEHSGREPDGDAAKGHRTQAGQVGQAGPDAAAATGQSRRRGNARGANRRPSGRERHDEKITVYVSAEELMDLEHARLVLRGEHGLAVDRGRIVREAVAVVLADLESRGDASILVRRLRGR</sequence>
<evidence type="ECO:0000313" key="2">
    <source>
        <dbReference type="EMBL" id="AOP46598.1"/>
    </source>
</evidence>